<evidence type="ECO:0000313" key="1">
    <source>
        <dbReference type="EMBL" id="KAG8173936.1"/>
    </source>
</evidence>
<proteinExistence type="predicted"/>
<reference evidence="1 2" key="1">
    <citation type="journal article" date="2022" name="Nat. Ecol. Evol.">
        <title>A masculinizing supergene underlies an exaggerated male reproductive morph in a spider.</title>
        <authorList>
            <person name="Hendrickx F."/>
            <person name="De Corte Z."/>
            <person name="Sonet G."/>
            <person name="Van Belleghem S.M."/>
            <person name="Kostlbacher S."/>
            <person name="Vangestel C."/>
        </authorList>
    </citation>
    <scope>NUCLEOTIDE SEQUENCE [LARGE SCALE GENOMIC DNA]</scope>
    <source>
        <strain evidence="1">W744_W776</strain>
    </source>
</reference>
<protein>
    <submittedName>
        <fullName evidence="1">Uncharacterized protein</fullName>
    </submittedName>
</protein>
<dbReference type="AlphaFoldDB" id="A0AAV6TQP7"/>
<comment type="caution">
    <text evidence="1">The sequence shown here is derived from an EMBL/GenBank/DDBJ whole genome shotgun (WGS) entry which is preliminary data.</text>
</comment>
<organism evidence="1 2">
    <name type="scientific">Oedothorax gibbosus</name>
    <dbReference type="NCBI Taxonomy" id="931172"/>
    <lineage>
        <taxon>Eukaryota</taxon>
        <taxon>Metazoa</taxon>
        <taxon>Ecdysozoa</taxon>
        <taxon>Arthropoda</taxon>
        <taxon>Chelicerata</taxon>
        <taxon>Arachnida</taxon>
        <taxon>Araneae</taxon>
        <taxon>Araneomorphae</taxon>
        <taxon>Entelegynae</taxon>
        <taxon>Araneoidea</taxon>
        <taxon>Linyphiidae</taxon>
        <taxon>Erigoninae</taxon>
        <taxon>Oedothorax</taxon>
    </lineage>
</organism>
<sequence>MSATVSSLSHAQHHLTLTFNARFCGRIPMEDCHAADDRQSAYAYIRDLRNPLFVFLSSNNQEQNQDQSADS</sequence>
<evidence type="ECO:0000313" key="2">
    <source>
        <dbReference type="Proteomes" id="UP000827092"/>
    </source>
</evidence>
<accession>A0AAV6TQP7</accession>
<keyword evidence="2" id="KW-1185">Reference proteome</keyword>
<gene>
    <name evidence="1" type="ORF">JTE90_002396</name>
</gene>
<name>A0AAV6TQP7_9ARAC</name>
<dbReference type="Proteomes" id="UP000827092">
    <property type="component" value="Unassembled WGS sequence"/>
</dbReference>
<dbReference type="EMBL" id="JAFNEN010001415">
    <property type="protein sequence ID" value="KAG8173936.1"/>
    <property type="molecule type" value="Genomic_DNA"/>
</dbReference>